<protein>
    <submittedName>
        <fullName evidence="2">RidA family protein</fullName>
    </submittedName>
</protein>
<sequence>MSAEQRLRDLGIELPPVAKPVAAYVPAVKVGRWVYISGQLSFRDGKLEKTGKVGKDLTLEEAYREARQCAINCLAALKSVAGDLDKIEKIVKVTGYVASAPGFNDQPKVINGASELLGEVFGEAGKHARAAVGVAELPLNAPCEVELVAFLKE</sequence>
<reference evidence="2" key="2">
    <citation type="journal article" date="2023" name="Biology">
        <title>Prokaryotic Life Associated with Coal-Fire Gas Vents Revealed by Metagenomics.</title>
        <authorList>
            <person name="Kadnikov V.V."/>
            <person name="Mardanov A.V."/>
            <person name="Beletsky A.V."/>
            <person name="Karnachuk O.V."/>
            <person name="Ravin N.V."/>
        </authorList>
    </citation>
    <scope>NUCLEOTIDE SEQUENCE</scope>
    <source>
        <strain evidence="2">Bu02</strain>
    </source>
</reference>
<feature type="domain" description="Endoribonuclease L-PSP/chorismate mutase-like" evidence="1">
    <location>
        <begin position="4"/>
        <end position="149"/>
    </location>
</feature>
<name>A0AAT9LCU0_9FIRM</name>
<evidence type="ECO:0000313" key="2">
    <source>
        <dbReference type="EMBL" id="QUL98886.1"/>
    </source>
</evidence>
<dbReference type="Pfam" id="PF14588">
    <property type="entry name" value="YjgF_endoribonc"/>
    <property type="match status" value="1"/>
</dbReference>
<reference evidence="2" key="1">
    <citation type="submission" date="2020-10" db="EMBL/GenBank/DDBJ databases">
        <authorList>
            <person name="Kadnikov V."/>
            <person name="Beletsky A.V."/>
            <person name="Mardanov A.V."/>
            <person name="Karnachuk O.V."/>
            <person name="Ravin N.V."/>
        </authorList>
    </citation>
    <scope>NUCLEOTIDE SEQUENCE</scope>
    <source>
        <strain evidence="2">Bu02</strain>
    </source>
</reference>
<dbReference type="AlphaFoldDB" id="A0AAT9LCU0"/>
<dbReference type="EMBL" id="CP062796">
    <property type="protein sequence ID" value="QUL98886.1"/>
    <property type="molecule type" value="Genomic_DNA"/>
</dbReference>
<dbReference type="InterPro" id="IPR013813">
    <property type="entry name" value="Endoribo_LPSP/chorism_mut-like"/>
</dbReference>
<accession>A0AAT9LCU0</accession>
<dbReference type="PANTHER" id="PTHR43760">
    <property type="entry name" value="ENDORIBONUCLEASE-RELATED"/>
    <property type="match status" value="1"/>
</dbReference>
<dbReference type="PANTHER" id="PTHR43760:SF1">
    <property type="entry name" value="ENDORIBONUCLEASE L-PSP_CHORISMATE MUTASE-LIKE DOMAIN-CONTAINING PROTEIN"/>
    <property type="match status" value="1"/>
</dbReference>
<dbReference type="CDD" id="cd02199">
    <property type="entry name" value="YjgF_YER057c_UK114_like_1"/>
    <property type="match status" value="1"/>
</dbReference>
<gene>
    <name evidence="2" type="ORF">IMF26_02080</name>
</gene>
<dbReference type="KEGG" id="fcz:IMF26_02080"/>
<dbReference type="Gene3D" id="3.30.1330.40">
    <property type="entry name" value="RutC-like"/>
    <property type="match status" value="1"/>
</dbReference>
<dbReference type="SUPFAM" id="SSF55298">
    <property type="entry name" value="YjgF-like"/>
    <property type="match status" value="1"/>
</dbReference>
<organism evidence="2">
    <name type="scientific">Candidatus Fermentithermobacillus carboniphilus</name>
    <dbReference type="NCBI Taxonomy" id="3085328"/>
    <lineage>
        <taxon>Bacteria</taxon>
        <taxon>Bacillati</taxon>
        <taxon>Bacillota</taxon>
        <taxon>Candidatus Fermentithermobacillia</taxon>
        <taxon>Candidatus Fermentithermobacillales</taxon>
        <taxon>Candidatus Fermentithermobacillaceae</taxon>
        <taxon>Candidatus Fermentithermobacillus</taxon>
    </lineage>
</organism>
<evidence type="ECO:0000259" key="1">
    <source>
        <dbReference type="Pfam" id="PF14588"/>
    </source>
</evidence>
<dbReference type="InterPro" id="IPR035959">
    <property type="entry name" value="RutC-like_sf"/>
</dbReference>
<proteinExistence type="predicted"/>